<keyword evidence="3" id="KW-0963">Cytoplasm</keyword>
<dbReference type="PANTHER" id="PTHR46094">
    <property type="entry name" value="INTEGRATOR COMPLEX SUBUNIT 9"/>
    <property type="match status" value="1"/>
</dbReference>
<keyword evidence="5" id="KW-0812">Transmembrane</keyword>
<dbReference type="GO" id="GO:0034472">
    <property type="term" value="P:snRNA 3'-end processing"/>
    <property type="evidence" value="ECO:0007669"/>
    <property type="project" value="TreeGrafter"/>
</dbReference>
<keyword evidence="5" id="KW-1133">Transmembrane helix</keyword>
<dbReference type="InterPro" id="IPR036866">
    <property type="entry name" value="RibonucZ/Hydroxyglut_hydro"/>
</dbReference>
<dbReference type="GO" id="GO:0032039">
    <property type="term" value="C:integrator complex"/>
    <property type="evidence" value="ECO:0007669"/>
    <property type="project" value="InterPro"/>
</dbReference>
<evidence type="ECO:0000313" key="7">
    <source>
        <dbReference type="Proteomes" id="UP000035681"/>
    </source>
</evidence>
<reference evidence="8" key="1">
    <citation type="submission" date="2024-02" db="UniProtKB">
        <authorList>
            <consortium name="WormBaseParasite"/>
        </authorList>
    </citation>
    <scope>IDENTIFICATION</scope>
</reference>
<accession>A0AAF5DCS5</accession>
<organism evidence="7 8">
    <name type="scientific">Strongyloides stercoralis</name>
    <name type="common">Threadworm</name>
    <dbReference type="NCBI Taxonomy" id="6248"/>
    <lineage>
        <taxon>Eukaryota</taxon>
        <taxon>Metazoa</taxon>
        <taxon>Ecdysozoa</taxon>
        <taxon>Nematoda</taxon>
        <taxon>Chromadorea</taxon>
        <taxon>Rhabditida</taxon>
        <taxon>Tylenchina</taxon>
        <taxon>Panagrolaimomorpha</taxon>
        <taxon>Strongyloidoidea</taxon>
        <taxon>Strongyloididae</taxon>
        <taxon>Strongyloides</taxon>
    </lineage>
</organism>
<protein>
    <submittedName>
        <fullName evidence="8">Beta-Casp domain-containing protein</fullName>
    </submittedName>
</protein>
<dbReference type="GO" id="GO:0005737">
    <property type="term" value="C:cytoplasm"/>
    <property type="evidence" value="ECO:0007669"/>
    <property type="project" value="UniProtKB-SubCell"/>
</dbReference>
<proteinExistence type="predicted"/>
<feature type="transmembrane region" description="Helical" evidence="5">
    <location>
        <begin position="12"/>
        <end position="32"/>
    </location>
</feature>
<keyword evidence="7" id="KW-1185">Reference proteome</keyword>
<dbReference type="WBParaSite" id="TCONS_00009221.p1">
    <property type="protein sequence ID" value="TCONS_00009221.p1"/>
    <property type="gene ID" value="XLOC_007057"/>
</dbReference>
<dbReference type="AlphaFoldDB" id="A0AAF5DCS5"/>
<evidence type="ECO:0000256" key="5">
    <source>
        <dbReference type="SAM" id="Phobius"/>
    </source>
</evidence>
<dbReference type="InterPro" id="IPR022712">
    <property type="entry name" value="Beta_Casp"/>
</dbReference>
<dbReference type="Proteomes" id="UP000035681">
    <property type="component" value="Unplaced"/>
</dbReference>
<keyword evidence="4" id="KW-0539">Nucleus</keyword>
<evidence type="ECO:0000256" key="3">
    <source>
        <dbReference type="ARBA" id="ARBA00022490"/>
    </source>
</evidence>
<evidence type="ECO:0000256" key="2">
    <source>
        <dbReference type="ARBA" id="ARBA00004496"/>
    </source>
</evidence>
<dbReference type="Gene3D" id="3.60.15.10">
    <property type="entry name" value="Ribonuclease Z/Hydroxyacylglutathione hydrolase-like"/>
    <property type="match status" value="1"/>
</dbReference>
<evidence type="ECO:0000313" key="8">
    <source>
        <dbReference type="WBParaSite" id="TCONS_00009221.p1"/>
    </source>
</evidence>
<keyword evidence="5" id="KW-0472">Membrane</keyword>
<feature type="domain" description="Beta-Casp" evidence="6">
    <location>
        <begin position="370"/>
        <end position="498"/>
    </location>
</feature>
<dbReference type="SUPFAM" id="SSF56281">
    <property type="entry name" value="Metallo-hydrolase/oxidoreductase"/>
    <property type="match status" value="1"/>
</dbReference>
<dbReference type="Gene3D" id="3.40.50.10890">
    <property type="match status" value="1"/>
</dbReference>
<dbReference type="PANTHER" id="PTHR46094:SF1">
    <property type="entry name" value="INTEGRATOR COMPLEX SUBUNIT 9"/>
    <property type="match status" value="1"/>
</dbReference>
<name>A0AAF5DCS5_STRER</name>
<evidence type="ECO:0000256" key="1">
    <source>
        <dbReference type="ARBA" id="ARBA00004123"/>
    </source>
</evidence>
<dbReference type="SMART" id="SM01027">
    <property type="entry name" value="Beta-Casp"/>
    <property type="match status" value="1"/>
</dbReference>
<evidence type="ECO:0000259" key="6">
    <source>
        <dbReference type="SMART" id="SM01027"/>
    </source>
</evidence>
<dbReference type="InterPro" id="IPR027074">
    <property type="entry name" value="Integrator_9su"/>
</dbReference>
<evidence type="ECO:0000256" key="4">
    <source>
        <dbReference type="ARBA" id="ARBA00023242"/>
    </source>
</evidence>
<comment type="subcellular location">
    <subcellularLocation>
        <location evidence="2">Cytoplasm</location>
    </subcellularLocation>
    <subcellularLocation>
        <location evidence="1">Nucleus</location>
    </subcellularLocation>
</comment>
<sequence>IMNTSKWTAKIKTNLITTLVLFGFGGIGYGVYKSALFVKRIFSLQEQNCNEEMEDFIYYKELKAKEKVYSWLPNQPCFYIQFDDCNILLDTGLSMSSMDVFMPLQEFTNYSSDLFPIPHQNHPEHDFIKILERQAFITTKPLLHPIIPPEYVIRSLDAILISNVESFLALPYLVPVDSFRGVIYATDAVIEFAKLAMNDLLMYFERAEKVQINVNEEDDDAPWREYKFWYTFLNRPLTNPKEWRGMYSKLCVDTTIARASPIYLNSKVSINNSIEIMPTPSGFQIGSCNWVIFNGMEKISYITNSSVIRTHNKCMDLKAHDQSDILLLNSINPNPVYNFNVNISTIKSIVFQTLMDLGTVIFPVSSVSLLLELIINVSQVLRHSTNFRDVSIFYVAPNARTTIAYASRFPEYLISFRKNKCSNPEDPFEFDDLIKNNRLKIYDGFTDVLANEFRSPSIVITGHPSLRMGDIIHFMYMLGKDPRNSIVQVDPDYPFENLCGPFQKFAIKCFTCPLDYTLNETFVSSNLLNLINPKQIFLSDIYRPDLNSGYVAIRNPKVKFFRYGDVLNIKCDKKFKDVLCSETMITVINVDSDTKESNLYSVKGFLNATDNKFIATSEDSKKNFKPLTKVPLYGSIDIIQFTKDLKNEKIEFDFQGYGGCNTIITITISKPKNAIININNKINKTRIFCEDPGLREKLIKLLSKILVSF</sequence>